<dbReference type="InterPro" id="IPR007557">
    <property type="entry name" value="PSP1_C"/>
</dbReference>
<gene>
    <name evidence="3" type="ORF">BSAL_84060</name>
</gene>
<proteinExistence type="predicted"/>
<dbReference type="InterPro" id="IPR047767">
    <property type="entry name" value="PSP1-like"/>
</dbReference>
<feature type="compositionally biased region" description="Low complexity" evidence="1">
    <location>
        <begin position="46"/>
        <end position="57"/>
    </location>
</feature>
<keyword evidence="4" id="KW-1185">Reference proteome</keyword>
<dbReference type="NCBIfam" id="NF041131">
    <property type="entry name" value="RicT_YaaT_fam"/>
    <property type="match status" value="1"/>
</dbReference>
<dbReference type="PROSITE" id="PS51411">
    <property type="entry name" value="PSP1_C"/>
    <property type="match status" value="1"/>
</dbReference>
<feature type="domain" description="PSP1 C-terminal" evidence="2">
    <location>
        <begin position="264"/>
        <end position="350"/>
    </location>
</feature>
<organism evidence="3 4">
    <name type="scientific">Bodo saltans</name>
    <name type="common">Flagellated protozoan</name>
    <dbReference type="NCBI Taxonomy" id="75058"/>
    <lineage>
        <taxon>Eukaryota</taxon>
        <taxon>Discoba</taxon>
        <taxon>Euglenozoa</taxon>
        <taxon>Kinetoplastea</taxon>
        <taxon>Metakinetoplastina</taxon>
        <taxon>Eubodonida</taxon>
        <taxon>Bodonidae</taxon>
        <taxon>Bodo</taxon>
    </lineage>
</organism>
<accession>A0A0S4J404</accession>
<evidence type="ECO:0000313" key="3">
    <source>
        <dbReference type="EMBL" id="CUG72765.1"/>
    </source>
</evidence>
<dbReference type="Proteomes" id="UP000051952">
    <property type="component" value="Unassembled WGS sequence"/>
</dbReference>
<evidence type="ECO:0000259" key="2">
    <source>
        <dbReference type="PROSITE" id="PS51411"/>
    </source>
</evidence>
<sequence length="352" mass="39416">MHLLQLVMMRSVVAEHQMMYQEALDRIEALRRVIKTSGGGGGGGNNNWARQNNGGLNDAVVAPHSAASSANTSAVNLLMQHRQRNQPHNTSTTSNGGGFMPSTPPRTGGRPPQIHDDDDWAIGRPQAGDVMHTPRHNRPEITPTGSPQSTEKFQVETLLQRFQANNSNSPPGRCCRSKERPMILVNLILTRRLDAKCIEFKRKRVLQFDSSYFVGPGEYVVVGGDRGEDVGLVIYTWCETNSKTVKGIGLTGSSLSRNIGVGMGTVLRVATELEITQLHNVQAELERRAVDVCMQRVLEHGLPMVIADAEYQFDKKKLTFYFEAQQRMDFRELVRDLFKTFRARIWMELVEN</sequence>
<evidence type="ECO:0000313" key="4">
    <source>
        <dbReference type="Proteomes" id="UP000051952"/>
    </source>
</evidence>
<dbReference type="EMBL" id="CYKH01000957">
    <property type="protein sequence ID" value="CUG72765.1"/>
    <property type="molecule type" value="Genomic_DNA"/>
</dbReference>
<dbReference type="GO" id="GO:0005737">
    <property type="term" value="C:cytoplasm"/>
    <property type="evidence" value="ECO:0007669"/>
    <property type="project" value="TreeGrafter"/>
</dbReference>
<dbReference type="VEuPathDB" id="TriTrypDB:BSAL_84060"/>
<reference evidence="4" key="1">
    <citation type="submission" date="2015-09" db="EMBL/GenBank/DDBJ databases">
        <authorList>
            <consortium name="Pathogen Informatics"/>
        </authorList>
    </citation>
    <scope>NUCLEOTIDE SEQUENCE [LARGE SCALE GENOMIC DNA]</scope>
    <source>
        <strain evidence="4">Lake Konstanz</strain>
    </source>
</reference>
<dbReference type="PANTHER" id="PTHR43830">
    <property type="entry name" value="PROTEIN PSP1"/>
    <property type="match status" value="1"/>
</dbReference>
<dbReference type="Pfam" id="PF04468">
    <property type="entry name" value="PSP1"/>
    <property type="match status" value="1"/>
</dbReference>
<feature type="region of interest" description="Disordered" evidence="1">
    <location>
        <begin position="83"/>
        <end position="150"/>
    </location>
</feature>
<dbReference type="AlphaFoldDB" id="A0A0S4J404"/>
<feature type="region of interest" description="Disordered" evidence="1">
    <location>
        <begin position="37"/>
        <end position="59"/>
    </location>
</feature>
<protein>
    <recommendedName>
        <fullName evidence="2">PSP1 C-terminal domain-containing protein</fullName>
    </recommendedName>
</protein>
<evidence type="ECO:0000256" key="1">
    <source>
        <dbReference type="SAM" id="MobiDB-lite"/>
    </source>
</evidence>
<name>A0A0S4J404_BODSA</name>
<dbReference type="OrthoDB" id="243127at2759"/>
<dbReference type="PANTHER" id="PTHR43830:SF21">
    <property type="entry name" value="PSP1 C-TERMINAL DOMAIN-CONTAINING PROTEIN"/>
    <property type="match status" value="1"/>
</dbReference>